<dbReference type="InterPro" id="IPR001647">
    <property type="entry name" value="HTH_TetR"/>
</dbReference>
<dbReference type="Gene3D" id="1.10.357.10">
    <property type="entry name" value="Tetracycline Repressor, domain 2"/>
    <property type="match status" value="1"/>
</dbReference>
<evidence type="ECO:0000256" key="1">
    <source>
        <dbReference type="ARBA" id="ARBA00023015"/>
    </source>
</evidence>
<dbReference type="AlphaFoldDB" id="A0A8J3VWH4"/>
<dbReference type="InterPro" id="IPR009057">
    <property type="entry name" value="Homeodomain-like_sf"/>
</dbReference>
<dbReference type="PANTHER" id="PTHR30055">
    <property type="entry name" value="HTH-TYPE TRANSCRIPTIONAL REGULATOR RUTR"/>
    <property type="match status" value="1"/>
</dbReference>
<protein>
    <recommendedName>
        <fullName evidence="5">HTH tetR-type domain-containing protein</fullName>
    </recommendedName>
</protein>
<reference evidence="6" key="1">
    <citation type="submission" date="2021-01" db="EMBL/GenBank/DDBJ databases">
        <title>Whole genome shotgun sequence of Rugosimonospora africana NBRC 104875.</title>
        <authorList>
            <person name="Komaki H."/>
            <person name="Tamura T."/>
        </authorList>
    </citation>
    <scope>NUCLEOTIDE SEQUENCE</scope>
    <source>
        <strain evidence="6">NBRC 104875</strain>
    </source>
</reference>
<proteinExistence type="predicted"/>
<keyword evidence="7" id="KW-1185">Reference proteome</keyword>
<keyword evidence="1" id="KW-0805">Transcription regulation</keyword>
<evidence type="ECO:0000313" key="6">
    <source>
        <dbReference type="EMBL" id="GIH20773.1"/>
    </source>
</evidence>
<dbReference type="EMBL" id="BONZ01000105">
    <property type="protein sequence ID" value="GIH20773.1"/>
    <property type="molecule type" value="Genomic_DNA"/>
</dbReference>
<dbReference type="GO" id="GO:0003700">
    <property type="term" value="F:DNA-binding transcription factor activity"/>
    <property type="evidence" value="ECO:0007669"/>
    <property type="project" value="TreeGrafter"/>
</dbReference>
<sequence>MATRKYEQRLRADAAAETRRRILDAVYQRLREAPSEPVSVDLIARMARVARPTVYLVFGSRPGLFDAVGADLQERGGFDRMLQAAAHPDAREALRGGIRGVVEMYATHRDVLRALSSMALLDATAVGGAIQRMEQGRRSGMVQLAQRLADQDALRADVTADQAADLLWLLTSFDSFDLLYTGRDLSIEKTSTTLITTADRSLCR</sequence>
<evidence type="ECO:0000259" key="5">
    <source>
        <dbReference type="PROSITE" id="PS50977"/>
    </source>
</evidence>
<dbReference type="InterPro" id="IPR036271">
    <property type="entry name" value="Tet_transcr_reg_TetR-rel_C_sf"/>
</dbReference>
<comment type="caution">
    <text evidence="6">The sequence shown here is derived from an EMBL/GenBank/DDBJ whole genome shotgun (WGS) entry which is preliminary data.</text>
</comment>
<dbReference type="PANTHER" id="PTHR30055:SF234">
    <property type="entry name" value="HTH-TYPE TRANSCRIPTIONAL REGULATOR BETI"/>
    <property type="match status" value="1"/>
</dbReference>
<evidence type="ECO:0000256" key="4">
    <source>
        <dbReference type="PROSITE-ProRule" id="PRU00335"/>
    </source>
</evidence>
<dbReference type="SUPFAM" id="SSF48498">
    <property type="entry name" value="Tetracyclin repressor-like, C-terminal domain"/>
    <property type="match status" value="1"/>
</dbReference>
<keyword evidence="3" id="KW-0804">Transcription</keyword>
<dbReference type="SUPFAM" id="SSF46689">
    <property type="entry name" value="Homeodomain-like"/>
    <property type="match status" value="1"/>
</dbReference>
<keyword evidence="2 4" id="KW-0238">DNA-binding</keyword>
<dbReference type="PROSITE" id="PS50977">
    <property type="entry name" value="HTH_TETR_2"/>
    <property type="match status" value="1"/>
</dbReference>
<evidence type="ECO:0000313" key="7">
    <source>
        <dbReference type="Proteomes" id="UP000642748"/>
    </source>
</evidence>
<feature type="domain" description="HTH tetR-type" evidence="5">
    <location>
        <begin position="16"/>
        <end position="76"/>
    </location>
</feature>
<dbReference type="InterPro" id="IPR050109">
    <property type="entry name" value="HTH-type_TetR-like_transc_reg"/>
</dbReference>
<evidence type="ECO:0000256" key="2">
    <source>
        <dbReference type="ARBA" id="ARBA00023125"/>
    </source>
</evidence>
<accession>A0A8J3VWH4</accession>
<evidence type="ECO:0000256" key="3">
    <source>
        <dbReference type="ARBA" id="ARBA00023163"/>
    </source>
</evidence>
<dbReference type="RefSeq" id="WP_203924193.1">
    <property type="nucleotide sequence ID" value="NZ_BONZ01000105.1"/>
</dbReference>
<organism evidence="6 7">
    <name type="scientific">Rugosimonospora africana</name>
    <dbReference type="NCBI Taxonomy" id="556532"/>
    <lineage>
        <taxon>Bacteria</taxon>
        <taxon>Bacillati</taxon>
        <taxon>Actinomycetota</taxon>
        <taxon>Actinomycetes</taxon>
        <taxon>Micromonosporales</taxon>
        <taxon>Micromonosporaceae</taxon>
        <taxon>Rugosimonospora</taxon>
    </lineage>
</organism>
<feature type="DNA-binding region" description="H-T-H motif" evidence="4">
    <location>
        <begin position="39"/>
        <end position="58"/>
    </location>
</feature>
<gene>
    <name evidence="6" type="ORF">Raf01_89450</name>
</gene>
<dbReference type="Proteomes" id="UP000642748">
    <property type="component" value="Unassembled WGS sequence"/>
</dbReference>
<dbReference type="GO" id="GO:0000976">
    <property type="term" value="F:transcription cis-regulatory region binding"/>
    <property type="evidence" value="ECO:0007669"/>
    <property type="project" value="TreeGrafter"/>
</dbReference>
<name>A0A8J3VWH4_9ACTN</name>